<evidence type="ECO:0000313" key="1">
    <source>
        <dbReference type="EMBL" id="KKN39476.1"/>
    </source>
</evidence>
<sequence length="142" mass="16700">MLTAINPGKHVVKDTPTAKLFRRKLNFPDILTFWNAETGEFILAYWVDKKRRLVDEMEDLGMAFEKVTPDFVKMIVDCWKTINWKVKKQRILSKEKDRVRKQNEGISEQQERYNWAKKRMIARGLKPIPYAFASPVEGGQVL</sequence>
<accession>A0A0F9SR84</accession>
<gene>
    <name evidence="1" type="ORF">LCGC14_0743050</name>
</gene>
<organism evidence="1">
    <name type="scientific">marine sediment metagenome</name>
    <dbReference type="NCBI Taxonomy" id="412755"/>
    <lineage>
        <taxon>unclassified sequences</taxon>
        <taxon>metagenomes</taxon>
        <taxon>ecological metagenomes</taxon>
    </lineage>
</organism>
<proteinExistence type="predicted"/>
<reference evidence="1" key="1">
    <citation type="journal article" date="2015" name="Nature">
        <title>Complex archaea that bridge the gap between prokaryotes and eukaryotes.</title>
        <authorList>
            <person name="Spang A."/>
            <person name="Saw J.H."/>
            <person name="Jorgensen S.L."/>
            <person name="Zaremba-Niedzwiedzka K."/>
            <person name="Martijn J."/>
            <person name="Lind A.E."/>
            <person name="van Eijk R."/>
            <person name="Schleper C."/>
            <person name="Guy L."/>
            <person name="Ettema T.J."/>
        </authorList>
    </citation>
    <scope>NUCLEOTIDE SEQUENCE</scope>
</reference>
<comment type="caution">
    <text evidence="1">The sequence shown here is derived from an EMBL/GenBank/DDBJ whole genome shotgun (WGS) entry which is preliminary data.</text>
</comment>
<dbReference type="EMBL" id="LAZR01001762">
    <property type="protein sequence ID" value="KKN39476.1"/>
    <property type="molecule type" value="Genomic_DNA"/>
</dbReference>
<name>A0A0F9SR84_9ZZZZ</name>
<protein>
    <submittedName>
        <fullName evidence="1">Uncharacterized protein</fullName>
    </submittedName>
</protein>
<dbReference type="AlphaFoldDB" id="A0A0F9SR84"/>